<proteinExistence type="predicted"/>
<feature type="transmembrane region" description="Helical" evidence="1">
    <location>
        <begin position="143"/>
        <end position="163"/>
    </location>
</feature>
<dbReference type="Proteomes" id="UP000184076">
    <property type="component" value="Unassembled WGS sequence"/>
</dbReference>
<organism evidence="2 3">
    <name type="scientific">Desulfacinum infernum DSM 9756</name>
    <dbReference type="NCBI Taxonomy" id="1121391"/>
    <lineage>
        <taxon>Bacteria</taxon>
        <taxon>Pseudomonadati</taxon>
        <taxon>Thermodesulfobacteriota</taxon>
        <taxon>Syntrophobacteria</taxon>
        <taxon>Syntrophobacterales</taxon>
        <taxon>Syntrophobacteraceae</taxon>
        <taxon>Desulfacinum</taxon>
    </lineage>
</organism>
<gene>
    <name evidence="2" type="ORF">SAMN02745206_02819</name>
</gene>
<dbReference type="STRING" id="1121391.SAMN02745206_02819"/>
<evidence type="ECO:0000313" key="3">
    <source>
        <dbReference type="Proteomes" id="UP000184076"/>
    </source>
</evidence>
<keyword evidence="1" id="KW-0812">Transmembrane</keyword>
<evidence type="ECO:0000256" key="1">
    <source>
        <dbReference type="SAM" id="Phobius"/>
    </source>
</evidence>
<keyword evidence="2" id="KW-0808">Transferase</keyword>
<sequence length="190" mass="20994">MSLGGWAVTDLAGRTLRRQLLDDTTRLARILAERLEAEEPLAGTYDNVCVRLSRLAGMRISIIREDGKVMGDSHTPSSLMANHAGRPEFVQAREGRVGVAWRTSATLNEPFLYVAVRMPEKPLVVRVARVGEEVRRGERNLTALLSLGLYLAPALAAVAGLYVTRVLRAEKEEDPWKRWTGSGGISPFQE</sequence>
<evidence type="ECO:0000313" key="2">
    <source>
        <dbReference type="EMBL" id="SHF87438.1"/>
    </source>
</evidence>
<keyword evidence="1" id="KW-1133">Transmembrane helix</keyword>
<dbReference type="EMBL" id="FQVB01000030">
    <property type="protein sequence ID" value="SHF87438.1"/>
    <property type="molecule type" value="Genomic_DNA"/>
</dbReference>
<dbReference type="GO" id="GO:0016301">
    <property type="term" value="F:kinase activity"/>
    <property type="evidence" value="ECO:0007669"/>
    <property type="project" value="UniProtKB-KW"/>
</dbReference>
<keyword evidence="3" id="KW-1185">Reference proteome</keyword>
<accession>A0A1M5F7S0</accession>
<keyword evidence="2" id="KW-0418">Kinase</keyword>
<dbReference type="AlphaFoldDB" id="A0A1M5F7S0"/>
<reference evidence="3" key="1">
    <citation type="submission" date="2016-11" db="EMBL/GenBank/DDBJ databases">
        <authorList>
            <person name="Varghese N."/>
            <person name="Submissions S."/>
        </authorList>
    </citation>
    <scope>NUCLEOTIDE SEQUENCE [LARGE SCALE GENOMIC DNA]</scope>
    <source>
        <strain evidence="3">DSM 9756</strain>
    </source>
</reference>
<keyword evidence="1" id="KW-0472">Membrane</keyword>
<protein>
    <submittedName>
        <fullName evidence="2">Two-component system, OmpR family, phosphate regulon sensor histidine kinase PhoR</fullName>
    </submittedName>
</protein>
<name>A0A1M5F7S0_9BACT</name>